<evidence type="ECO:0000256" key="8">
    <source>
        <dbReference type="ARBA" id="ARBA00022840"/>
    </source>
</evidence>
<feature type="compositionally biased region" description="Low complexity" evidence="13">
    <location>
        <begin position="942"/>
        <end position="965"/>
    </location>
</feature>
<dbReference type="InterPro" id="IPR027417">
    <property type="entry name" value="P-loop_NTPase"/>
</dbReference>
<evidence type="ECO:0000313" key="15">
    <source>
        <dbReference type="EMBL" id="KAK6914888.1"/>
    </source>
</evidence>
<dbReference type="GO" id="GO:0034085">
    <property type="term" value="P:establishment of sister chromatid cohesion"/>
    <property type="evidence" value="ECO:0007669"/>
    <property type="project" value="TreeGrafter"/>
</dbReference>
<dbReference type="Proteomes" id="UP001370490">
    <property type="component" value="Unassembled WGS sequence"/>
</dbReference>
<dbReference type="SMART" id="SM00488">
    <property type="entry name" value="DEXDc2"/>
    <property type="match status" value="1"/>
</dbReference>
<dbReference type="Pfam" id="PF06733">
    <property type="entry name" value="DEAD_2"/>
    <property type="match status" value="1"/>
</dbReference>
<dbReference type="InterPro" id="IPR014013">
    <property type="entry name" value="Helic_SF1/SF2_ATP-bd_DinG/Rad3"/>
</dbReference>
<dbReference type="GO" id="GO:0046872">
    <property type="term" value="F:metal ion binding"/>
    <property type="evidence" value="ECO:0007669"/>
    <property type="project" value="UniProtKB-KW"/>
</dbReference>
<comment type="cofactor">
    <cofactor evidence="1">
        <name>[4Fe-4S] cluster</name>
        <dbReference type="ChEBI" id="CHEBI:49883"/>
    </cofactor>
</comment>
<dbReference type="SMART" id="SM00491">
    <property type="entry name" value="HELICc2"/>
    <property type="match status" value="1"/>
</dbReference>
<feature type="compositionally biased region" description="Acidic residues" evidence="13">
    <location>
        <begin position="120"/>
        <end position="137"/>
    </location>
</feature>
<feature type="region of interest" description="Disordered" evidence="13">
    <location>
        <begin position="929"/>
        <end position="975"/>
    </location>
</feature>
<evidence type="ECO:0000256" key="9">
    <source>
        <dbReference type="ARBA" id="ARBA00023004"/>
    </source>
</evidence>
<dbReference type="Pfam" id="PF13307">
    <property type="entry name" value="Helicase_C_2"/>
    <property type="match status" value="1"/>
</dbReference>
<keyword evidence="4" id="KW-0479">Metal-binding</keyword>
<dbReference type="GO" id="GO:0005524">
    <property type="term" value="F:ATP binding"/>
    <property type="evidence" value="ECO:0007669"/>
    <property type="project" value="UniProtKB-KW"/>
</dbReference>
<dbReference type="GO" id="GO:0051536">
    <property type="term" value="F:iron-sulfur cluster binding"/>
    <property type="evidence" value="ECO:0007669"/>
    <property type="project" value="UniProtKB-KW"/>
</dbReference>
<evidence type="ECO:0000256" key="7">
    <source>
        <dbReference type="ARBA" id="ARBA00022806"/>
    </source>
</evidence>
<keyword evidence="12" id="KW-0539">Nucleus</keyword>
<dbReference type="InterPro" id="IPR045028">
    <property type="entry name" value="DinG/Rad3-like"/>
</dbReference>
<dbReference type="InterPro" id="IPR006554">
    <property type="entry name" value="Helicase-like_DEXD_c2"/>
</dbReference>
<evidence type="ECO:0000256" key="4">
    <source>
        <dbReference type="ARBA" id="ARBA00022723"/>
    </source>
</evidence>
<organism evidence="15 16">
    <name type="scientific">Dillenia turbinata</name>
    <dbReference type="NCBI Taxonomy" id="194707"/>
    <lineage>
        <taxon>Eukaryota</taxon>
        <taxon>Viridiplantae</taxon>
        <taxon>Streptophyta</taxon>
        <taxon>Embryophyta</taxon>
        <taxon>Tracheophyta</taxon>
        <taxon>Spermatophyta</taxon>
        <taxon>Magnoliopsida</taxon>
        <taxon>eudicotyledons</taxon>
        <taxon>Gunneridae</taxon>
        <taxon>Pentapetalae</taxon>
        <taxon>Dilleniales</taxon>
        <taxon>Dilleniaceae</taxon>
        <taxon>Dillenia</taxon>
    </lineage>
</organism>
<dbReference type="GO" id="GO:0006139">
    <property type="term" value="P:nucleobase-containing compound metabolic process"/>
    <property type="evidence" value="ECO:0007669"/>
    <property type="project" value="InterPro"/>
</dbReference>
<proteinExistence type="inferred from homology"/>
<dbReference type="GO" id="GO:0005634">
    <property type="term" value="C:nucleus"/>
    <property type="evidence" value="ECO:0007669"/>
    <property type="project" value="UniProtKB-SubCell"/>
</dbReference>
<keyword evidence="5" id="KW-0547">Nucleotide-binding</keyword>
<feature type="domain" description="Helicase ATP-binding" evidence="14">
    <location>
        <begin position="10"/>
        <end position="399"/>
    </location>
</feature>
<dbReference type="Gene3D" id="3.40.50.300">
    <property type="entry name" value="P-loop containing nucleotide triphosphate hydrolases"/>
    <property type="match status" value="2"/>
</dbReference>
<feature type="region of interest" description="Disordered" evidence="13">
    <location>
        <begin position="44"/>
        <end position="173"/>
    </location>
</feature>
<dbReference type="PANTHER" id="PTHR11472">
    <property type="entry name" value="DNA REPAIR DEAD HELICASE RAD3/XP-D SUBFAMILY MEMBER"/>
    <property type="match status" value="1"/>
</dbReference>
<keyword evidence="10" id="KW-0411">Iron-sulfur</keyword>
<reference evidence="15 16" key="1">
    <citation type="submission" date="2023-12" db="EMBL/GenBank/DDBJ databases">
        <title>A high-quality genome assembly for Dillenia turbinata (Dilleniales).</title>
        <authorList>
            <person name="Chanderbali A."/>
        </authorList>
    </citation>
    <scope>NUCLEOTIDE SEQUENCE [LARGE SCALE GENOMIC DNA]</scope>
    <source>
        <strain evidence="15">LSX21</strain>
        <tissue evidence="15">Leaf</tissue>
    </source>
</reference>
<evidence type="ECO:0000256" key="12">
    <source>
        <dbReference type="ARBA" id="ARBA00023242"/>
    </source>
</evidence>
<dbReference type="NCBIfam" id="TIGR00604">
    <property type="entry name" value="rad3"/>
    <property type="match status" value="1"/>
</dbReference>
<protein>
    <submittedName>
        <fullName evidence="15">ATP-dependent helicase, C-terminal</fullName>
    </submittedName>
</protein>
<dbReference type="InterPro" id="IPR010614">
    <property type="entry name" value="RAD3-like_helicase_DEAD"/>
</dbReference>
<evidence type="ECO:0000256" key="11">
    <source>
        <dbReference type="ARBA" id="ARBA00023235"/>
    </source>
</evidence>
<feature type="compositionally biased region" description="Acidic residues" evidence="13">
    <location>
        <begin position="158"/>
        <end position="173"/>
    </location>
</feature>
<comment type="subcellular location">
    <subcellularLocation>
        <location evidence="2">Nucleus</location>
    </subcellularLocation>
</comment>
<gene>
    <name evidence="15" type="ORF">RJ641_020005</name>
</gene>
<sequence>MKNPEMDRCDTKFSAFPYKPYSIQVDFMNALYQFLDNGGVSMLESPTAQSGSDDEPDWLKNFAIPKDDQKQDNNNMKKNKKKNKPQLGFDKPPQRSYLDKEEDLNKIPHENLKSNKENIELNDEEFLMDEYESEDEEGNGRTLKRKVGGPHVSVCSSSDEDGEDKEESDEDVEEEATLKVYFCSRTHSQLSQFVRELRKTAFASELKVVSLGSRKNFCINEDVLKLGSSTRINERCLELQNLKKSKISKIKNLGAGGRLRRTKASSGCPMLRKHQLQKEFRNEISQQGPMDIEDLVKLGRRIGTCPYYGSRSEVPAAELVVLPYQSILSRATRESLGLNLKDNIVIIDEAHNLADSLISMYDSKITLPQLEQVLANIQYYHQRFQSLLGPGNRRYIQILLVLTRAFLKTLLDKKDLGYEDSWVDADKASEMRSSLTRSMAINDFLFSLNIDNINLVKLLKYIRESNIIHKLCGYVDRVAELKKETTAACGESHEEGSSLSSFHVLVDFLISLTNKDGDGRIIISRRPQGLAQEGPYLKYVMLTGEKIFSEIVDQAHAVILAGGTLQPVEETRERLFPWLTLDKFHFFSCGHIVPPDSILPVAVSCGPSGQSFDFSYSSRSSSNMIQEVGLLLSNLVTVVPEGVVVFFSSFEYEGQVHDSWKTSGILDRIMKKKHLFREPRSSTEVGMVLKKYKETIERLSAKGPDKDLATQNGAILLAVVGGKISEGINLSDGLGRCIVMVGLPYPSPFDIELMERVKYIESLGDANTSKTSKFVVDSTAPGRNIPQVGFDILRSCTHRGKDYYENLCMKAVNQSIGRAIRHINDYAAILLVDSRYASDPTKRSFSHPTNKLPQWIKDRLVPTTDNYGQPVEAQMSYCLCLRQGNHNGYQKLPKATQFNPLSCGNINPKIQQLDQLQTDFSDHLESGEVTFKKSHNNRTMTSSSQSQRSQQDMPSGSSTKKSPTKNNQNGGGREVKKMGSFQESKRGFVCPPSENGGAYLLSQKMKELEMMDVGNMDHVLDVEEALHYYSRLTCPVYLDIVDKFFLDMYSEFFISPPSLRINSSSRRLGPVKF</sequence>
<dbReference type="GO" id="GO:0016818">
    <property type="term" value="F:hydrolase activity, acting on acid anhydrides, in phosphorus-containing anhydrides"/>
    <property type="evidence" value="ECO:0007669"/>
    <property type="project" value="InterPro"/>
</dbReference>
<dbReference type="GO" id="GO:0003677">
    <property type="term" value="F:DNA binding"/>
    <property type="evidence" value="ECO:0007669"/>
    <property type="project" value="InterPro"/>
</dbReference>
<dbReference type="InterPro" id="IPR006555">
    <property type="entry name" value="ATP-dep_Helicase_C"/>
</dbReference>
<evidence type="ECO:0000256" key="10">
    <source>
        <dbReference type="ARBA" id="ARBA00023014"/>
    </source>
</evidence>
<name>A0AAN8UDM4_9MAGN</name>
<dbReference type="InterPro" id="IPR013020">
    <property type="entry name" value="Rad3/Chl1-like"/>
</dbReference>
<comment type="caution">
    <text evidence="15">The sequence shown here is derived from an EMBL/GenBank/DDBJ whole genome shotgun (WGS) entry which is preliminary data.</text>
</comment>
<keyword evidence="6" id="KW-0378">Hydrolase</keyword>
<accession>A0AAN8UDM4</accession>
<dbReference type="PANTHER" id="PTHR11472:SF41">
    <property type="entry name" value="ATP-DEPENDENT DNA HELICASE DDX11-RELATED"/>
    <property type="match status" value="1"/>
</dbReference>
<keyword evidence="8" id="KW-0067">ATP-binding</keyword>
<keyword evidence="7 15" id="KW-0347">Helicase</keyword>
<evidence type="ECO:0000259" key="14">
    <source>
        <dbReference type="PROSITE" id="PS51193"/>
    </source>
</evidence>
<evidence type="ECO:0000256" key="1">
    <source>
        <dbReference type="ARBA" id="ARBA00001966"/>
    </source>
</evidence>
<dbReference type="GO" id="GO:0003678">
    <property type="term" value="F:DNA helicase activity"/>
    <property type="evidence" value="ECO:0007669"/>
    <property type="project" value="InterPro"/>
</dbReference>
<keyword evidence="16" id="KW-1185">Reference proteome</keyword>
<keyword evidence="9" id="KW-0408">Iron</keyword>
<evidence type="ECO:0000256" key="2">
    <source>
        <dbReference type="ARBA" id="ARBA00004123"/>
    </source>
</evidence>
<dbReference type="PROSITE" id="PS51193">
    <property type="entry name" value="HELICASE_ATP_BIND_2"/>
    <property type="match status" value="1"/>
</dbReference>
<dbReference type="AlphaFoldDB" id="A0AAN8UDM4"/>
<dbReference type="EMBL" id="JBAMMX010000025">
    <property type="protein sequence ID" value="KAK6914888.1"/>
    <property type="molecule type" value="Genomic_DNA"/>
</dbReference>
<evidence type="ECO:0000256" key="3">
    <source>
        <dbReference type="ARBA" id="ARBA00008435"/>
    </source>
</evidence>
<comment type="similarity">
    <text evidence="3">Belongs to the DEAD box helicase family. DEAH subfamily. DDX11/CHL1 sub-subfamily.</text>
</comment>
<feature type="compositionally biased region" description="Basic and acidic residues" evidence="13">
    <location>
        <begin position="97"/>
        <end position="119"/>
    </location>
</feature>
<evidence type="ECO:0000256" key="5">
    <source>
        <dbReference type="ARBA" id="ARBA00022741"/>
    </source>
</evidence>
<evidence type="ECO:0000256" key="13">
    <source>
        <dbReference type="SAM" id="MobiDB-lite"/>
    </source>
</evidence>
<evidence type="ECO:0000256" key="6">
    <source>
        <dbReference type="ARBA" id="ARBA00022801"/>
    </source>
</evidence>
<keyword evidence="11" id="KW-0413">Isomerase</keyword>
<evidence type="ECO:0000313" key="16">
    <source>
        <dbReference type="Proteomes" id="UP001370490"/>
    </source>
</evidence>